<protein>
    <submittedName>
        <fullName evidence="2">RCG37963, isoform CRA_a</fullName>
    </submittedName>
</protein>
<dbReference type="AlphaFoldDB" id="A6K5Q1"/>
<evidence type="ECO:0000313" key="3">
    <source>
        <dbReference type="Proteomes" id="UP000234681"/>
    </source>
</evidence>
<organism evidence="2 3">
    <name type="scientific">Rattus norvegicus</name>
    <name type="common">Rat</name>
    <dbReference type="NCBI Taxonomy" id="10116"/>
    <lineage>
        <taxon>Eukaryota</taxon>
        <taxon>Metazoa</taxon>
        <taxon>Chordata</taxon>
        <taxon>Craniata</taxon>
        <taxon>Vertebrata</taxon>
        <taxon>Euteleostomi</taxon>
        <taxon>Mammalia</taxon>
        <taxon>Eutheria</taxon>
        <taxon>Euarchontoglires</taxon>
        <taxon>Glires</taxon>
        <taxon>Rodentia</taxon>
        <taxon>Myomorpha</taxon>
        <taxon>Muroidea</taxon>
        <taxon>Muridae</taxon>
        <taxon>Murinae</taxon>
        <taxon>Rattus</taxon>
    </lineage>
</organism>
<sequence length="45" mass="4716">MHMNIANRREPNTSKHVRRGASTPKSCSTVPYGNTEADGGGGGCI</sequence>
<accession>A6K5Q1</accession>
<proteinExistence type="predicted"/>
<evidence type="ECO:0000313" key="2">
    <source>
        <dbReference type="EMBL" id="EDL99471.1"/>
    </source>
</evidence>
<dbReference type="EMBL" id="CH474022">
    <property type="protein sequence ID" value="EDL99471.1"/>
    <property type="molecule type" value="Genomic_DNA"/>
</dbReference>
<reference evidence="3" key="1">
    <citation type="submission" date="2005-09" db="EMBL/GenBank/DDBJ databases">
        <authorList>
            <person name="Mural R.J."/>
            <person name="Li P.W."/>
            <person name="Adams M.D."/>
            <person name="Amanatides P.G."/>
            <person name="Baden-Tillson H."/>
            <person name="Barnstead M."/>
            <person name="Chin S.H."/>
            <person name="Dew I."/>
            <person name="Evans C.A."/>
            <person name="Ferriera S."/>
            <person name="Flanigan M."/>
            <person name="Fosler C."/>
            <person name="Glodek A."/>
            <person name="Gu Z."/>
            <person name="Holt R.A."/>
            <person name="Jennings D."/>
            <person name="Kraft C.L."/>
            <person name="Lu F."/>
            <person name="Nguyen T."/>
            <person name="Nusskern D.R."/>
            <person name="Pfannkoch C.M."/>
            <person name="Sitter C."/>
            <person name="Sutton G.G."/>
            <person name="Venter J.C."/>
            <person name="Wang Z."/>
            <person name="Woodage T."/>
            <person name="Zheng X.H."/>
            <person name="Zhong F."/>
        </authorList>
    </citation>
    <scope>NUCLEOTIDE SEQUENCE [LARGE SCALE GENOMIC DNA]</scope>
    <source>
        <strain>BN</strain>
        <strain evidence="3">Sprague-Dawley</strain>
    </source>
</reference>
<gene>
    <name evidence="2" type="ORF">rCG_37963</name>
</gene>
<name>A6K5Q1_RAT</name>
<dbReference type="Proteomes" id="UP000234681">
    <property type="component" value="Chromosome 14"/>
</dbReference>
<evidence type="ECO:0000256" key="1">
    <source>
        <dbReference type="SAM" id="MobiDB-lite"/>
    </source>
</evidence>
<feature type="compositionally biased region" description="Polar residues" evidence="1">
    <location>
        <begin position="23"/>
        <end position="32"/>
    </location>
</feature>
<feature type="region of interest" description="Disordered" evidence="1">
    <location>
        <begin position="1"/>
        <end position="45"/>
    </location>
</feature>